<evidence type="ECO:0000313" key="4">
    <source>
        <dbReference type="Proteomes" id="UP000291822"/>
    </source>
</evidence>
<accession>A0A4R0YWV4</accession>
<proteinExistence type="predicted"/>
<comment type="caution">
    <text evidence="3">The sequence shown here is derived from an EMBL/GenBank/DDBJ whole genome shotgun (WGS) entry which is preliminary data.</text>
</comment>
<organism evidence="3 4">
    <name type="scientific">Dyella soli</name>
    <dbReference type="NCBI Taxonomy" id="522319"/>
    <lineage>
        <taxon>Bacteria</taxon>
        <taxon>Pseudomonadati</taxon>
        <taxon>Pseudomonadota</taxon>
        <taxon>Gammaproteobacteria</taxon>
        <taxon>Lysobacterales</taxon>
        <taxon>Rhodanobacteraceae</taxon>
        <taxon>Dyella</taxon>
    </lineage>
</organism>
<keyword evidence="2" id="KW-0472">Membrane</keyword>
<feature type="compositionally biased region" description="Basic and acidic residues" evidence="1">
    <location>
        <begin position="1"/>
        <end position="21"/>
    </location>
</feature>
<dbReference type="EMBL" id="SJTG01000001">
    <property type="protein sequence ID" value="TCI13051.1"/>
    <property type="molecule type" value="Genomic_DNA"/>
</dbReference>
<protein>
    <submittedName>
        <fullName evidence="3">Uncharacterized protein</fullName>
    </submittedName>
</protein>
<dbReference type="Proteomes" id="UP000291822">
    <property type="component" value="Unassembled WGS sequence"/>
</dbReference>
<reference evidence="3 4" key="1">
    <citation type="submission" date="2019-02" db="EMBL/GenBank/DDBJ databases">
        <title>Dyella amyloliquefaciens sp. nov., isolated from forest soil.</title>
        <authorList>
            <person name="Gao Z.-H."/>
            <person name="Qiu L.-H."/>
        </authorList>
    </citation>
    <scope>NUCLEOTIDE SEQUENCE [LARGE SCALE GENOMIC DNA]</scope>
    <source>
        <strain evidence="3 4">KACC 12747</strain>
    </source>
</reference>
<keyword evidence="4" id="KW-1185">Reference proteome</keyword>
<feature type="region of interest" description="Disordered" evidence="1">
    <location>
        <begin position="1"/>
        <end position="30"/>
    </location>
</feature>
<feature type="transmembrane region" description="Helical" evidence="2">
    <location>
        <begin position="78"/>
        <end position="98"/>
    </location>
</feature>
<evidence type="ECO:0000256" key="2">
    <source>
        <dbReference type="SAM" id="Phobius"/>
    </source>
</evidence>
<evidence type="ECO:0000256" key="1">
    <source>
        <dbReference type="SAM" id="MobiDB-lite"/>
    </source>
</evidence>
<sequence length="141" mass="15262">MSTPDKHDIDEREWAAQERAMRAPRHTAPSDEMEASYRWVARAAASQPLSGPPADFAASMAAAIVGTESRFERLLSRCLFLVFLLVAGVVTLVALKLAGDAMSASGDLRWMVAGAGCIAVTWGYKQLRELAFLSRASAPQH</sequence>
<keyword evidence="2" id="KW-0812">Transmembrane</keyword>
<dbReference type="RefSeq" id="WP_131150165.1">
    <property type="nucleotide sequence ID" value="NZ_SJTG01000001.1"/>
</dbReference>
<dbReference type="AlphaFoldDB" id="A0A4R0YWV4"/>
<evidence type="ECO:0000313" key="3">
    <source>
        <dbReference type="EMBL" id="TCI13051.1"/>
    </source>
</evidence>
<keyword evidence="2" id="KW-1133">Transmembrane helix</keyword>
<gene>
    <name evidence="3" type="ORF">EZM97_07045</name>
</gene>
<name>A0A4R0YWV4_9GAMM</name>